<sequence>MSEAAPLRIMSFNVRVPVEQDGLDAWPHRKDFLVDVVAKARPDVLGTQELKRIQGEYLLAHLPDYAWFGTDRRGGRDDEYMGIFYRRDRLRIIELGNFWLSDTPAMPGSISWGHPLPRMVTWGLFESKADGRRFYLLNTHFPYRAEDEGARTKGAEAIAAFVAKLPGEVPVVLTGDFNTVPESAAHTVLTRALADVRTAARSVSGPEATFHGFTGRADRRIDWILARGVTPLRVRTDDVQRGGRYPSDHFPVIADFDW</sequence>
<dbReference type="AlphaFoldDB" id="A0A2P7QG47"/>
<dbReference type="Pfam" id="PF03372">
    <property type="entry name" value="Exo_endo_phos"/>
    <property type="match status" value="1"/>
</dbReference>
<dbReference type="OrthoDB" id="9793162at2"/>
<accession>A0A2P7QG47</accession>
<proteinExistence type="predicted"/>
<dbReference type="GO" id="GO:0000175">
    <property type="term" value="F:3'-5'-RNA exonuclease activity"/>
    <property type="evidence" value="ECO:0007669"/>
    <property type="project" value="TreeGrafter"/>
</dbReference>
<dbReference type="SUPFAM" id="SSF56219">
    <property type="entry name" value="DNase I-like"/>
    <property type="match status" value="1"/>
</dbReference>
<organism evidence="2 3">
    <name type="scientific">Allosphingosinicella deserti</name>
    <dbReference type="NCBI Taxonomy" id="2116704"/>
    <lineage>
        <taxon>Bacteria</taxon>
        <taxon>Pseudomonadati</taxon>
        <taxon>Pseudomonadota</taxon>
        <taxon>Alphaproteobacteria</taxon>
        <taxon>Sphingomonadales</taxon>
        <taxon>Sphingomonadaceae</taxon>
        <taxon>Allosphingosinicella</taxon>
    </lineage>
</organism>
<evidence type="ECO:0000313" key="2">
    <source>
        <dbReference type="EMBL" id="PSJ36938.1"/>
    </source>
</evidence>
<dbReference type="InterPro" id="IPR036691">
    <property type="entry name" value="Endo/exonu/phosph_ase_sf"/>
</dbReference>
<evidence type="ECO:0000259" key="1">
    <source>
        <dbReference type="Pfam" id="PF03372"/>
    </source>
</evidence>
<keyword evidence="3" id="KW-1185">Reference proteome</keyword>
<gene>
    <name evidence="2" type="ORF">C7I55_24545</name>
</gene>
<dbReference type="CDD" id="cd09083">
    <property type="entry name" value="EEP-1"/>
    <property type="match status" value="1"/>
</dbReference>
<dbReference type="Gene3D" id="3.60.10.10">
    <property type="entry name" value="Endonuclease/exonuclease/phosphatase"/>
    <property type="match status" value="1"/>
</dbReference>
<evidence type="ECO:0000313" key="3">
    <source>
        <dbReference type="Proteomes" id="UP000241167"/>
    </source>
</evidence>
<dbReference type="EMBL" id="PXYI01000011">
    <property type="protein sequence ID" value="PSJ36938.1"/>
    <property type="molecule type" value="Genomic_DNA"/>
</dbReference>
<reference evidence="2 3" key="1">
    <citation type="submission" date="2018-03" db="EMBL/GenBank/DDBJ databases">
        <title>The draft genome of Sphingosinicella sp. GL-C-18.</title>
        <authorList>
            <person name="Liu L."/>
            <person name="Li L."/>
            <person name="Liang L."/>
            <person name="Zhang X."/>
            <person name="Wang T."/>
        </authorList>
    </citation>
    <scope>NUCLEOTIDE SEQUENCE [LARGE SCALE GENOMIC DNA]</scope>
    <source>
        <strain evidence="2 3">GL-C-18</strain>
    </source>
</reference>
<dbReference type="PANTHER" id="PTHR12121">
    <property type="entry name" value="CARBON CATABOLITE REPRESSOR PROTEIN 4"/>
    <property type="match status" value="1"/>
</dbReference>
<name>A0A2P7QG47_9SPHN</name>
<dbReference type="InterPro" id="IPR050410">
    <property type="entry name" value="CCR4/nocturin_mRNA_transcr"/>
</dbReference>
<dbReference type="PANTHER" id="PTHR12121:SF36">
    <property type="entry name" value="ENDONUCLEASE_EXONUCLEASE_PHOSPHATASE DOMAIN-CONTAINING PROTEIN"/>
    <property type="match status" value="1"/>
</dbReference>
<keyword evidence="2" id="KW-0255">Endonuclease</keyword>
<protein>
    <submittedName>
        <fullName evidence="2">Endonuclease</fullName>
    </submittedName>
</protein>
<feature type="domain" description="Endonuclease/exonuclease/phosphatase" evidence="1">
    <location>
        <begin position="10"/>
        <end position="249"/>
    </location>
</feature>
<dbReference type="InterPro" id="IPR005135">
    <property type="entry name" value="Endo/exonuclease/phosphatase"/>
</dbReference>
<dbReference type="GO" id="GO:0004519">
    <property type="term" value="F:endonuclease activity"/>
    <property type="evidence" value="ECO:0007669"/>
    <property type="project" value="UniProtKB-KW"/>
</dbReference>
<keyword evidence="2" id="KW-0540">Nuclease</keyword>
<keyword evidence="2" id="KW-0378">Hydrolase</keyword>
<comment type="caution">
    <text evidence="2">The sequence shown here is derived from an EMBL/GenBank/DDBJ whole genome shotgun (WGS) entry which is preliminary data.</text>
</comment>
<dbReference type="Proteomes" id="UP000241167">
    <property type="component" value="Unassembled WGS sequence"/>
</dbReference>